<dbReference type="InterPro" id="IPR004130">
    <property type="entry name" value="Gpn"/>
</dbReference>
<accession>A0A523BET8</accession>
<evidence type="ECO:0000259" key="6">
    <source>
        <dbReference type="SMART" id="SM00382"/>
    </source>
</evidence>
<gene>
    <name evidence="8" type="ORF">DSO09_02305</name>
    <name evidence="7" type="ORF">EF809_03615</name>
</gene>
<evidence type="ECO:0000256" key="1">
    <source>
        <dbReference type="ARBA" id="ARBA00005290"/>
    </source>
</evidence>
<reference evidence="7 9" key="2">
    <citation type="journal article" date="2019" name="Nat. Microbiol.">
        <title>Wide diversity of methane and short-chain alkane metabolisms in uncultured archaea.</title>
        <authorList>
            <person name="Borrel G."/>
            <person name="Adam P.S."/>
            <person name="McKay L.J."/>
            <person name="Chen L.X."/>
            <person name="Sierra-Garcia I.N."/>
            <person name="Sieber C.M."/>
            <person name="Letourneur Q."/>
            <person name="Ghozlane A."/>
            <person name="Andersen G.L."/>
            <person name="Li W.J."/>
            <person name="Hallam S.J."/>
            <person name="Muyzer G."/>
            <person name="de Oliveira V.M."/>
            <person name="Inskeep W.P."/>
            <person name="Banfield J.F."/>
            <person name="Gribaldo S."/>
        </authorList>
    </citation>
    <scope>NUCLEOTIDE SEQUENCE [LARGE SCALE GENOMIC DNA]</scope>
    <source>
        <strain evidence="7">Verst-YHS</strain>
    </source>
</reference>
<reference evidence="8 10" key="1">
    <citation type="journal article" date="2019" name="Nat. Microbiol.">
        <title>Expanding anaerobic alkane metabolism in the domain of Archaea.</title>
        <authorList>
            <person name="Wang Y."/>
            <person name="Wegener G."/>
            <person name="Hou J."/>
            <person name="Wang F."/>
            <person name="Xiao X."/>
        </authorList>
    </citation>
    <scope>NUCLEOTIDE SEQUENCE [LARGE SCALE GENOMIC DNA]</scope>
    <source>
        <strain evidence="8">WYZ-LMO11</strain>
    </source>
</reference>
<dbReference type="GO" id="GO:0003924">
    <property type="term" value="F:GTPase activity"/>
    <property type="evidence" value="ECO:0007669"/>
    <property type="project" value="TreeGrafter"/>
</dbReference>
<dbReference type="Gene3D" id="3.40.50.300">
    <property type="entry name" value="P-loop containing nucleotide triphosphate hydrolases"/>
    <property type="match status" value="1"/>
</dbReference>
<evidence type="ECO:0000313" key="7">
    <source>
        <dbReference type="EMBL" id="RZN56105.1"/>
    </source>
</evidence>
<feature type="transmembrane region" description="Helical" evidence="5">
    <location>
        <begin position="7"/>
        <end position="26"/>
    </location>
</feature>
<proteinExistence type="inferred from homology"/>
<dbReference type="PANTHER" id="PTHR21231:SF8">
    <property type="entry name" value="GPN-LOOP GTPASE 1"/>
    <property type="match status" value="1"/>
</dbReference>
<protein>
    <submittedName>
        <fullName evidence="8">GTPase</fullName>
    </submittedName>
</protein>
<dbReference type="NCBIfam" id="NF010340">
    <property type="entry name" value="PRK13768.1-2"/>
    <property type="match status" value="1"/>
</dbReference>
<keyword evidence="5" id="KW-0472">Membrane</keyword>
<dbReference type="Pfam" id="PF03029">
    <property type="entry name" value="ATP_bind_1"/>
    <property type="match status" value="1"/>
</dbReference>
<evidence type="ECO:0000256" key="3">
    <source>
        <dbReference type="ARBA" id="ARBA00022801"/>
    </source>
</evidence>
<evidence type="ECO:0000256" key="4">
    <source>
        <dbReference type="ARBA" id="ARBA00023134"/>
    </source>
</evidence>
<evidence type="ECO:0000256" key="2">
    <source>
        <dbReference type="ARBA" id="ARBA00022741"/>
    </source>
</evidence>
<comment type="caution">
    <text evidence="8">The sequence shown here is derived from an EMBL/GenBank/DDBJ whole genome shotgun (WGS) entry which is preliminary data.</text>
</comment>
<dbReference type="InterPro" id="IPR027417">
    <property type="entry name" value="P-loop_NTPase"/>
</dbReference>
<evidence type="ECO:0000313" key="8">
    <source>
        <dbReference type="EMBL" id="TDA39469.1"/>
    </source>
</evidence>
<organism evidence="8 10">
    <name type="scientific">Thermoproteota archaeon</name>
    <dbReference type="NCBI Taxonomy" id="2056631"/>
    <lineage>
        <taxon>Archaea</taxon>
        <taxon>Thermoproteota</taxon>
    </lineage>
</organism>
<keyword evidence="3" id="KW-0378">Hydrolase</keyword>
<name>A0A523BET8_9CREN</name>
<keyword evidence="5" id="KW-1133">Transmembrane helix</keyword>
<evidence type="ECO:0000256" key="5">
    <source>
        <dbReference type="SAM" id="Phobius"/>
    </source>
</evidence>
<dbReference type="AlphaFoldDB" id="A0A523BET8"/>
<dbReference type="Proteomes" id="UP000317265">
    <property type="component" value="Unassembled WGS sequence"/>
</dbReference>
<dbReference type="SMART" id="SM00382">
    <property type="entry name" value="AAA"/>
    <property type="match status" value="1"/>
</dbReference>
<keyword evidence="2" id="KW-0547">Nucleotide-binding</keyword>
<dbReference type="EMBL" id="QNVI01000026">
    <property type="protein sequence ID" value="TDA39469.1"/>
    <property type="molecule type" value="Genomic_DNA"/>
</dbReference>
<comment type="similarity">
    <text evidence="1">Belongs to the GPN-loop GTPase family.</text>
</comment>
<evidence type="ECO:0000313" key="10">
    <source>
        <dbReference type="Proteomes" id="UP000317265"/>
    </source>
</evidence>
<dbReference type="Proteomes" id="UP000316080">
    <property type="component" value="Unassembled WGS sequence"/>
</dbReference>
<dbReference type="InterPro" id="IPR003593">
    <property type="entry name" value="AAA+_ATPase"/>
</dbReference>
<dbReference type="PANTHER" id="PTHR21231">
    <property type="entry name" value="XPA-BINDING PROTEIN 1-RELATED"/>
    <property type="match status" value="1"/>
</dbReference>
<feature type="domain" description="AAA+ ATPase" evidence="6">
    <location>
        <begin position="18"/>
        <end position="161"/>
    </location>
</feature>
<keyword evidence="4" id="KW-0342">GTP-binding</keyword>
<sequence>MVDYKEVKFFTFSFFMFIMNFVYILGTAGSGKSTLASSLLDTLRAAELNVISVNLDPGVRWLPYYPEVDIREYIDYDKIVEEYQLGPNGALIVCVDTAVNYIEKMREEIEKFEPDYVIVDTPGQLELFAYRDSGRFITSALSKNNFSIIFLADAIFLNRPSDFVSIMLLAYSVQARFKAPQINCISKIDLLSEDVMEKALQWVTEPLSLKESFFSEIADIKGEFSERIFDILLEIGGPGEFLLVSSYTGQGMTDLFAQLQRIHTGGIDI</sequence>
<dbReference type="EMBL" id="RXIH01000030">
    <property type="protein sequence ID" value="RZN56105.1"/>
    <property type="molecule type" value="Genomic_DNA"/>
</dbReference>
<dbReference type="SUPFAM" id="SSF52540">
    <property type="entry name" value="P-loop containing nucleoside triphosphate hydrolases"/>
    <property type="match status" value="1"/>
</dbReference>
<keyword evidence="5" id="KW-0812">Transmembrane</keyword>
<evidence type="ECO:0000313" key="9">
    <source>
        <dbReference type="Proteomes" id="UP000316080"/>
    </source>
</evidence>
<dbReference type="GO" id="GO:0005525">
    <property type="term" value="F:GTP binding"/>
    <property type="evidence" value="ECO:0007669"/>
    <property type="project" value="UniProtKB-KW"/>
</dbReference>